<evidence type="ECO:0000313" key="1">
    <source>
        <dbReference type="EMBL" id="GJS67699.1"/>
    </source>
</evidence>
<dbReference type="Proteomes" id="UP001151760">
    <property type="component" value="Unassembled WGS sequence"/>
</dbReference>
<protein>
    <submittedName>
        <fullName evidence="1">Uncharacterized protein</fullName>
    </submittedName>
</protein>
<proteinExistence type="predicted"/>
<reference evidence="1" key="2">
    <citation type="submission" date="2022-01" db="EMBL/GenBank/DDBJ databases">
        <authorList>
            <person name="Yamashiro T."/>
            <person name="Shiraishi A."/>
            <person name="Satake H."/>
            <person name="Nakayama K."/>
        </authorList>
    </citation>
    <scope>NUCLEOTIDE SEQUENCE</scope>
</reference>
<sequence length="204" mass="23280">MCLLSTIYHLLKPCKEHLRLSSISTMILLASDDDSPMSSSTSLNLFLEETNTFDNSLTESEIFCFDLEENSSGNTTTRSDYSLSVMMLSIDDDLTEEKSRWPGVTLFHEEFADEIAHILSPPEYDCFYLRVSPIWDDQSPLLAYVVWILLPVLTYPVDPPYLLSTEWKIPFLTPGISFIISFYAECIHRSGILDEIQCLSKPLE</sequence>
<comment type="caution">
    <text evidence="1">The sequence shown here is derived from an EMBL/GenBank/DDBJ whole genome shotgun (WGS) entry which is preliminary data.</text>
</comment>
<accession>A0ABQ4XQN5</accession>
<evidence type="ECO:0000313" key="2">
    <source>
        <dbReference type="Proteomes" id="UP001151760"/>
    </source>
</evidence>
<name>A0ABQ4XQN5_9ASTR</name>
<keyword evidence="2" id="KW-1185">Reference proteome</keyword>
<dbReference type="EMBL" id="BQNB010009737">
    <property type="protein sequence ID" value="GJS67699.1"/>
    <property type="molecule type" value="Genomic_DNA"/>
</dbReference>
<organism evidence="1 2">
    <name type="scientific">Tanacetum coccineum</name>
    <dbReference type="NCBI Taxonomy" id="301880"/>
    <lineage>
        <taxon>Eukaryota</taxon>
        <taxon>Viridiplantae</taxon>
        <taxon>Streptophyta</taxon>
        <taxon>Embryophyta</taxon>
        <taxon>Tracheophyta</taxon>
        <taxon>Spermatophyta</taxon>
        <taxon>Magnoliopsida</taxon>
        <taxon>eudicotyledons</taxon>
        <taxon>Gunneridae</taxon>
        <taxon>Pentapetalae</taxon>
        <taxon>asterids</taxon>
        <taxon>campanulids</taxon>
        <taxon>Asterales</taxon>
        <taxon>Asteraceae</taxon>
        <taxon>Asteroideae</taxon>
        <taxon>Anthemideae</taxon>
        <taxon>Anthemidinae</taxon>
        <taxon>Tanacetum</taxon>
    </lineage>
</organism>
<gene>
    <name evidence="1" type="ORF">Tco_0682264</name>
</gene>
<reference evidence="1" key="1">
    <citation type="journal article" date="2022" name="Int. J. Mol. Sci.">
        <title>Draft Genome of Tanacetum Coccineum: Genomic Comparison of Closely Related Tanacetum-Family Plants.</title>
        <authorList>
            <person name="Yamashiro T."/>
            <person name="Shiraishi A."/>
            <person name="Nakayama K."/>
            <person name="Satake H."/>
        </authorList>
    </citation>
    <scope>NUCLEOTIDE SEQUENCE</scope>
</reference>